<keyword evidence="2" id="KW-1185">Reference proteome</keyword>
<dbReference type="Proteomes" id="UP000623010">
    <property type="component" value="Unassembled WGS sequence"/>
</dbReference>
<organism evidence="1 2">
    <name type="scientific">Streptomyces echinoruber</name>
    <dbReference type="NCBI Taxonomy" id="68898"/>
    <lineage>
        <taxon>Bacteria</taxon>
        <taxon>Bacillati</taxon>
        <taxon>Actinomycetota</taxon>
        <taxon>Actinomycetes</taxon>
        <taxon>Kitasatosporales</taxon>
        <taxon>Streptomycetaceae</taxon>
        <taxon>Streptomyces</taxon>
    </lineage>
</organism>
<reference evidence="1" key="2">
    <citation type="submission" date="2020-09" db="EMBL/GenBank/DDBJ databases">
        <authorList>
            <person name="Sun Q."/>
            <person name="Ohkuma M."/>
        </authorList>
    </citation>
    <scope>NUCLEOTIDE SEQUENCE</scope>
    <source>
        <strain evidence="1">JCM 5016</strain>
    </source>
</reference>
<sequence length="204" mass="22546">MFPRKVADAGSGLAYCTGDRVTTGGRVRTFRMNGANKEMRRLADTLVEPIRVPVPADPEALLDALVESVSAWRGREVVLHREVFPPHLASGLWLNRETHDDVVVDRRAAVWHQIVIFCHEVWHMYRQAPDASGAAGADRPAAARTDFSLAEEQEADRFGMLMGRRLRTLLEASADSVYAARGDEAPQGLAARIGAALNYRGTRR</sequence>
<reference evidence="1" key="1">
    <citation type="journal article" date="2014" name="Int. J. Syst. Evol. Microbiol.">
        <title>Complete genome sequence of Corynebacterium casei LMG S-19264T (=DSM 44701T), isolated from a smear-ripened cheese.</title>
        <authorList>
            <consortium name="US DOE Joint Genome Institute (JGI-PGF)"/>
            <person name="Walter F."/>
            <person name="Albersmeier A."/>
            <person name="Kalinowski J."/>
            <person name="Ruckert C."/>
        </authorList>
    </citation>
    <scope>NUCLEOTIDE SEQUENCE</scope>
    <source>
        <strain evidence="1">JCM 5016</strain>
    </source>
</reference>
<gene>
    <name evidence="1" type="ORF">GCM10010389_09600</name>
</gene>
<protein>
    <recommendedName>
        <fullName evidence="3">Toxin</fullName>
    </recommendedName>
</protein>
<evidence type="ECO:0008006" key="3">
    <source>
        <dbReference type="Google" id="ProtNLM"/>
    </source>
</evidence>
<proteinExistence type="predicted"/>
<evidence type="ECO:0000313" key="1">
    <source>
        <dbReference type="EMBL" id="GGZ74033.1"/>
    </source>
</evidence>
<dbReference type="EMBL" id="BMWH01000002">
    <property type="protein sequence ID" value="GGZ74033.1"/>
    <property type="molecule type" value="Genomic_DNA"/>
</dbReference>
<name>A0A918QV15_9ACTN</name>
<evidence type="ECO:0000313" key="2">
    <source>
        <dbReference type="Proteomes" id="UP000623010"/>
    </source>
</evidence>
<accession>A0A918QV15</accession>
<dbReference type="AlphaFoldDB" id="A0A918QV15"/>
<comment type="caution">
    <text evidence="1">The sequence shown here is derived from an EMBL/GenBank/DDBJ whole genome shotgun (WGS) entry which is preliminary data.</text>
</comment>